<organism evidence="5 6">
    <name type="scientific">Donghicola tyrosinivorans</name>
    <dbReference type="NCBI Taxonomy" id="1652492"/>
    <lineage>
        <taxon>Bacteria</taxon>
        <taxon>Pseudomonadati</taxon>
        <taxon>Pseudomonadota</taxon>
        <taxon>Alphaproteobacteria</taxon>
        <taxon>Rhodobacterales</taxon>
        <taxon>Roseobacteraceae</taxon>
        <taxon>Donghicola</taxon>
    </lineage>
</organism>
<evidence type="ECO:0000256" key="3">
    <source>
        <dbReference type="SAM" id="MobiDB-lite"/>
    </source>
</evidence>
<dbReference type="SUPFAM" id="SSF48498">
    <property type="entry name" value="Tetracyclin repressor-like, C-terminal domain"/>
    <property type="match status" value="1"/>
</dbReference>
<dbReference type="InterPro" id="IPR050109">
    <property type="entry name" value="HTH-type_TetR-like_transc_reg"/>
</dbReference>
<dbReference type="InterPro" id="IPR023772">
    <property type="entry name" value="DNA-bd_HTH_TetR-type_CS"/>
</dbReference>
<keyword evidence="1 2" id="KW-0238">DNA-binding</keyword>
<dbReference type="InterPro" id="IPR041586">
    <property type="entry name" value="PsrA_TetR_C"/>
</dbReference>
<dbReference type="InterPro" id="IPR001647">
    <property type="entry name" value="HTH_TetR"/>
</dbReference>
<evidence type="ECO:0000259" key="4">
    <source>
        <dbReference type="PROSITE" id="PS50977"/>
    </source>
</evidence>
<sequence length="229" mass="24769">MSGKEQGKPPKKEAKPTKGALARAGILEATKELVALKGPHATTVRDVTEATGANVASVRYYFGSKEDLIRAAAEEITGAVNDARLDQLRAAETAAAGRAIPAEAILRALIEPIKAVSRANDGGSLYLRMIYQMRITPQDPLAMSNFHKHDHVAQAFLRAMATTFPALDREQLIWRYEFARGAAIHLLSDVDPKVQRIQLLAGDTAVQTTLSDQVIDTVIGLIMGGFTRP</sequence>
<dbReference type="Gene3D" id="1.10.357.10">
    <property type="entry name" value="Tetracycline Repressor, domain 2"/>
    <property type="match status" value="1"/>
</dbReference>
<dbReference type="Proteomes" id="UP000238392">
    <property type="component" value="Unassembled WGS sequence"/>
</dbReference>
<dbReference type="InterPro" id="IPR036271">
    <property type="entry name" value="Tet_transcr_reg_TetR-rel_C_sf"/>
</dbReference>
<dbReference type="Pfam" id="PF17939">
    <property type="entry name" value="TetR_C_30"/>
    <property type="match status" value="1"/>
</dbReference>
<proteinExistence type="predicted"/>
<dbReference type="PANTHER" id="PTHR30055:SF235">
    <property type="entry name" value="TRANSCRIPTIONAL REGULATORY PROTEIN"/>
    <property type="match status" value="1"/>
</dbReference>
<dbReference type="PROSITE" id="PS01081">
    <property type="entry name" value="HTH_TETR_1"/>
    <property type="match status" value="1"/>
</dbReference>
<evidence type="ECO:0000313" key="6">
    <source>
        <dbReference type="Proteomes" id="UP000238392"/>
    </source>
</evidence>
<dbReference type="Pfam" id="PF00440">
    <property type="entry name" value="TetR_N"/>
    <property type="match status" value="1"/>
</dbReference>
<feature type="DNA-binding region" description="H-T-H motif" evidence="2">
    <location>
        <begin position="43"/>
        <end position="62"/>
    </location>
</feature>
<accession>A0A2T0WRR9</accession>
<evidence type="ECO:0000256" key="2">
    <source>
        <dbReference type="PROSITE-ProRule" id="PRU00335"/>
    </source>
</evidence>
<dbReference type="GO" id="GO:0003700">
    <property type="term" value="F:DNA-binding transcription factor activity"/>
    <property type="evidence" value="ECO:0007669"/>
    <property type="project" value="TreeGrafter"/>
</dbReference>
<feature type="compositionally biased region" description="Basic and acidic residues" evidence="3">
    <location>
        <begin position="1"/>
        <end position="16"/>
    </location>
</feature>
<dbReference type="PANTHER" id="PTHR30055">
    <property type="entry name" value="HTH-TYPE TRANSCRIPTIONAL REGULATOR RUTR"/>
    <property type="match status" value="1"/>
</dbReference>
<feature type="domain" description="HTH tetR-type" evidence="4">
    <location>
        <begin position="20"/>
        <end position="80"/>
    </location>
</feature>
<protein>
    <submittedName>
        <fullName evidence="5">Regulatory TetR family protein</fullName>
    </submittedName>
</protein>
<keyword evidence="6" id="KW-1185">Reference proteome</keyword>
<comment type="caution">
    <text evidence="5">The sequence shown here is derived from an EMBL/GenBank/DDBJ whole genome shotgun (WGS) entry which is preliminary data.</text>
</comment>
<name>A0A2T0WRR9_9RHOB</name>
<dbReference type="GO" id="GO:0000976">
    <property type="term" value="F:transcription cis-regulatory region binding"/>
    <property type="evidence" value="ECO:0007669"/>
    <property type="project" value="TreeGrafter"/>
</dbReference>
<feature type="region of interest" description="Disordered" evidence="3">
    <location>
        <begin position="1"/>
        <end position="20"/>
    </location>
</feature>
<evidence type="ECO:0000313" key="5">
    <source>
        <dbReference type="EMBL" id="PRY89392.1"/>
    </source>
</evidence>
<evidence type="ECO:0000256" key="1">
    <source>
        <dbReference type="ARBA" id="ARBA00023125"/>
    </source>
</evidence>
<dbReference type="PROSITE" id="PS50977">
    <property type="entry name" value="HTH_TETR_2"/>
    <property type="match status" value="1"/>
</dbReference>
<dbReference type="RefSeq" id="WP_106264456.1">
    <property type="nucleotide sequence ID" value="NZ_PVTQ01000006.1"/>
</dbReference>
<dbReference type="SUPFAM" id="SSF46689">
    <property type="entry name" value="Homeodomain-like"/>
    <property type="match status" value="1"/>
</dbReference>
<gene>
    <name evidence="5" type="ORF">CLV74_10694</name>
</gene>
<dbReference type="InterPro" id="IPR009057">
    <property type="entry name" value="Homeodomain-like_sf"/>
</dbReference>
<dbReference type="OrthoDB" id="2356263at2"/>
<dbReference type="EMBL" id="PVTQ01000006">
    <property type="protein sequence ID" value="PRY89392.1"/>
    <property type="molecule type" value="Genomic_DNA"/>
</dbReference>
<dbReference type="AlphaFoldDB" id="A0A2T0WRR9"/>
<reference evidence="5 6" key="1">
    <citation type="submission" date="2018-03" db="EMBL/GenBank/DDBJ databases">
        <title>Genomic Encyclopedia of Archaeal and Bacterial Type Strains, Phase II (KMG-II): from individual species to whole genera.</title>
        <authorList>
            <person name="Goeker M."/>
        </authorList>
    </citation>
    <scope>NUCLEOTIDE SEQUENCE [LARGE SCALE GENOMIC DNA]</scope>
    <source>
        <strain evidence="5 6">DSM 100212</strain>
    </source>
</reference>